<accession>A0A7G9TAU2</accession>
<keyword evidence="2 8" id="KW-0645">Protease</keyword>
<name>A0A7G9TAU2_PSEMX</name>
<dbReference type="Pfam" id="PF02586">
    <property type="entry name" value="SRAP"/>
    <property type="match status" value="1"/>
</dbReference>
<dbReference type="PANTHER" id="PTHR13604">
    <property type="entry name" value="DC12-RELATED"/>
    <property type="match status" value="1"/>
</dbReference>
<dbReference type="InterPro" id="IPR003738">
    <property type="entry name" value="SRAP"/>
</dbReference>
<gene>
    <name evidence="10" type="ORF">IAE60_15005</name>
</gene>
<proteinExistence type="inferred from homology"/>
<evidence type="ECO:0000256" key="7">
    <source>
        <dbReference type="ARBA" id="ARBA00023239"/>
    </source>
</evidence>
<dbReference type="GO" id="GO:0106300">
    <property type="term" value="P:protein-DNA covalent cross-linking repair"/>
    <property type="evidence" value="ECO:0007669"/>
    <property type="project" value="InterPro"/>
</dbReference>
<evidence type="ECO:0000256" key="2">
    <source>
        <dbReference type="ARBA" id="ARBA00022670"/>
    </source>
</evidence>
<dbReference type="GO" id="GO:0016829">
    <property type="term" value="F:lyase activity"/>
    <property type="evidence" value="ECO:0007669"/>
    <property type="project" value="UniProtKB-KW"/>
</dbReference>
<feature type="coiled-coil region" evidence="9">
    <location>
        <begin position="68"/>
        <end position="127"/>
    </location>
</feature>
<keyword evidence="7" id="KW-0456">Lyase</keyword>
<keyword evidence="6" id="KW-0238">DNA-binding</keyword>
<protein>
    <recommendedName>
        <fullName evidence="8">Abasic site processing protein</fullName>
        <ecNumber evidence="8">3.4.-.-</ecNumber>
    </recommendedName>
</protein>
<keyword evidence="9" id="KW-0175">Coiled coil</keyword>
<dbReference type="SUPFAM" id="SSF143081">
    <property type="entry name" value="BB1717-like"/>
    <property type="match status" value="1"/>
</dbReference>
<dbReference type="Gene3D" id="3.90.1680.10">
    <property type="entry name" value="SOS response associated peptidase-like"/>
    <property type="match status" value="1"/>
</dbReference>
<dbReference type="GO" id="GO:0006508">
    <property type="term" value="P:proteolysis"/>
    <property type="evidence" value="ECO:0007669"/>
    <property type="project" value="UniProtKB-KW"/>
</dbReference>
<evidence type="ECO:0000313" key="10">
    <source>
        <dbReference type="EMBL" id="QNN77217.1"/>
    </source>
</evidence>
<evidence type="ECO:0000256" key="3">
    <source>
        <dbReference type="ARBA" id="ARBA00022763"/>
    </source>
</evidence>
<evidence type="ECO:0000256" key="1">
    <source>
        <dbReference type="ARBA" id="ARBA00008136"/>
    </source>
</evidence>
<sequence length="321" mass="37563">MCYSAMIQADYDKYVRHYGATMSLEEFALNVWAAPDRAKKKRRPKAVDDWFRGLSDPKAQEIWREIQRQRAERETELQQELFKQKKRRADAERALQTKVTKKAQEDLRISTEKISKLKLDLDDLQRAEPLPRDARFFPGNYAPVIVMEDRRKVIKPMRYQCRLPGWNEYIERKYPGTYNARRDSIPKTWDALFGHKHGIIIVNAFYENVERHLLEHRELAEGESTENVVLEFRPKPEQDMIIACLWNESPDGDGHLLSFAAITDDPAPEVAAAGHDRTIIQIKPENVDRWLTPEGRSIEELQAILDDRPLTRYEYQEAKAA</sequence>
<dbReference type="PANTHER" id="PTHR13604:SF0">
    <property type="entry name" value="ABASIC SITE PROCESSING PROTEIN HMCES"/>
    <property type="match status" value="1"/>
</dbReference>
<dbReference type="EC" id="3.4.-.-" evidence="8"/>
<dbReference type="InterPro" id="IPR036590">
    <property type="entry name" value="SRAP-like"/>
</dbReference>
<dbReference type="GO" id="GO:0003697">
    <property type="term" value="F:single-stranded DNA binding"/>
    <property type="evidence" value="ECO:0007669"/>
    <property type="project" value="InterPro"/>
</dbReference>
<reference evidence="10 11" key="1">
    <citation type="submission" date="2020-08" db="EMBL/GenBank/DDBJ databases">
        <title>Streptomycin Non-resistant strain, P. mexicana.</title>
        <authorList>
            <person name="Ganesh-Kumar S."/>
            <person name="Zhe T."/>
            <person name="Yu Z."/>
            <person name="Min Y."/>
        </authorList>
    </citation>
    <scope>NUCLEOTIDE SEQUENCE [LARGE SCALE GENOMIC DNA]</scope>
    <source>
        <strain evidence="10 11">GTZY2</strain>
    </source>
</reference>
<keyword evidence="5" id="KW-0190">Covalent protein-DNA linkage</keyword>
<evidence type="ECO:0000313" key="11">
    <source>
        <dbReference type="Proteomes" id="UP000515838"/>
    </source>
</evidence>
<evidence type="ECO:0000256" key="4">
    <source>
        <dbReference type="ARBA" id="ARBA00022801"/>
    </source>
</evidence>
<keyword evidence="3" id="KW-0227">DNA damage</keyword>
<evidence type="ECO:0000256" key="9">
    <source>
        <dbReference type="SAM" id="Coils"/>
    </source>
</evidence>
<dbReference type="EMBL" id="CP060731">
    <property type="protein sequence ID" value="QNN77217.1"/>
    <property type="molecule type" value="Genomic_DNA"/>
</dbReference>
<evidence type="ECO:0000256" key="5">
    <source>
        <dbReference type="ARBA" id="ARBA00023124"/>
    </source>
</evidence>
<organism evidence="10 11">
    <name type="scientific">Pseudoxanthomonas mexicana</name>
    <dbReference type="NCBI Taxonomy" id="128785"/>
    <lineage>
        <taxon>Bacteria</taxon>
        <taxon>Pseudomonadati</taxon>
        <taxon>Pseudomonadota</taxon>
        <taxon>Gammaproteobacteria</taxon>
        <taxon>Lysobacterales</taxon>
        <taxon>Lysobacteraceae</taxon>
        <taxon>Pseudoxanthomonas</taxon>
    </lineage>
</organism>
<evidence type="ECO:0000256" key="6">
    <source>
        <dbReference type="ARBA" id="ARBA00023125"/>
    </source>
</evidence>
<evidence type="ECO:0000256" key="8">
    <source>
        <dbReference type="RuleBase" id="RU364100"/>
    </source>
</evidence>
<dbReference type="GO" id="GO:0008233">
    <property type="term" value="F:peptidase activity"/>
    <property type="evidence" value="ECO:0007669"/>
    <property type="project" value="UniProtKB-KW"/>
</dbReference>
<keyword evidence="4 8" id="KW-0378">Hydrolase</keyword>
<dbReference type="Proteomes" id="UP000515838">
    <property type="component" value="Chromosome"/>
</dbReference>
<comment type="similarity">
    <text evidence="1 8">Belongs to the SOS response-associated peptidase family.</text>
</comment>
<dbReference type="AlphaFoldDB" id="A0A7G9TAU2"/>